<gene>
    <name evidence="1" type="ORF">BDY21DRAFT_72833</name>
</gene>
<dbReference type="Proteomes" id="UP000799766">
    <property type="component" value="Unassembled WGS sequence"/>
</dbReference>
<evidence type="ECO:0000313" key="1">
    <source>
        <dbReference type="EMBL" id="KAF2455290.1"/>
    </source>
</evidence>
<evidence type="ECO:0000313" key="2">
    <source>
        <dbReference type="Proteomes" id="UP000799766"/>
    </source>
</evidence>
<dbReference type="EMBL" id="MU001687">
    <property type="protein sequence ID" value="KAF2455290.1"/>
    <property type="molecule type" value="Genomic_DNA"/>
</dbReference>
<reference evidence="1" key="1">
    <citation type="journal article" date="2020" name="Stud. Mycol.">
        <title>101 Dothideomycetes genomes: a test case for predicting lifestyles and emergence of pathogens.</title>
        <authorList>
            <person name="Haridas S."/>
            <person name="Albert R."/>
            <person name="Binder M."/>
            <person name="Bloem J."/>
            <person name="Labutti K."/>
            <person name="Salamov A."/>
            <person name="Andreopoulos B."/>
            <person name="Baker S."/>
            <person name="Barry K."/>
            <person name="Bills G."/>
            <person name="Bluhm B."/>
            <person name="Cannon C."/>
            <person name="Castanera R."/>
            <person name="Culley D."/>
            <person name="Daum C."/>
            <person name="Ezra D."/>
            <person name="Gonzalez J."/>
            <person name="Henrissat B."/>
            <person name="Kuo A."/>
            <person name="Liang C."/>
            <person name="Lipzen A."/>
            <person name="Lutzoni F."/>
            <person name="Magnuson J."/>
            <person name="Mondo S."/>
            <person name="Nolan M."/>
            <person name="Ohm R."/>
            <person name="Pangilinan J."/>
            <person name="Park H.-J."/>
            <person name="Ramirez L."/>
            <person name="Alfaro M."/>
            <person name="Sun H."/>
            <person name="Tritt A."/>
            <person name="Yoshinaga Y."/>
            <person name="Zwiers L.-H."/>
            <person name="Turgeon B."/>
            <person name="Goodwin S."/>
            <person name="Spatafora J."/>
            <person name="Crous P."/>
            <person name="Grigoriev I."/>
        </authorList>
    </citation>
    <scope>NUCLEOTIDE SEQUENCE</scope>
    <source>
        <strain evidence="1">ATCC 16933</strain>
    </source>
</reference>
<sequence>MVVEATGSSNRRIFRKKCRTDQSRTAHTFPFHPSRKLRSRPKLFKLGSATVSRSKPKSSMFIGKWSPCARQRPSVYFRHLGDGQFKQEMGLSRSAALASGPRRWCLNQQSCYMYAMDLKMLAIRGIRKVPPYYHLLLWSVETRLFLRARCSLPTLIGDWA</sequence>
<name>A0A6A6NU42_9PEZI</name>
<dbReference type="AlphaFoldDB" id="A0A6A6NU42"/>
<protein>
    <submittedName>
        <fullName evidence="1">Uncharacterized protein</fullName>
    </submittedName>
</protein>
<accession>A0A6A6NU42</accession>
<keyword evidence="2" id="KW-1185">Reference proteome</keyword>
<organism evidence="1 2">
    <name type="scientific">Lineolata rhizophorae</name>
    <dbReference type="NCBI Taxonomy" id="578093"/>
    <lineage>
        <taxon>Eukaryota</taxon>
        <taxon>Fungi</taxon>
        <taxon>Dikarya</taxon>
        <taxon>Ascomycota</taxon>
        <taxon>Pezizomycotina</taxon>
        <taxon>Dothideomycetes</taxon>
        <taxon>Dothideomycetes incertae sedis</taxon>
        <taxon>Lineolatales</taxon>
        <taxon>Lineolataceae</taxon>
        <taxon>Lineolata</taxon>
    </lineage>
</organism>
<proteinExistence type="predicted"/>